<dbReference type="InterPro" id="IPR000999">
    <property type="entry name" value="RNase_III_dom"/>
</dbReference>
<dbReference type="GO" id="GO:0046872">
    <property type="term" value="F:metal ion binding"/>
    <property type="evidence" value="ECO:0007669"/>
    <property type="project" value="UniProtKB-KW"/>
</dbReference>
<comment type="subcellular location">
    <subcellularLocation>
        <location evidence="2 15">Cytoplasm</location>
    </subcellularLocation>
</comment>
<feature type="binding site" evidence="15">
    <location>
        <position position="40"/>
    </location>
    <ligand>
        <name>Mg(2+)</name>
        <dbReference type="ChEBI" id="CHEBI:18420"/>
    </ligand>
</feature>
<dbReference type="SMART" id="SM00358">
    <property type="entry name" value="DSRM"/>
    <property type="match status" value="1"/>
</dbReference>
<dbReference type="PROSITE" id="PS50137">
    <property type="entry name" value="DS_RBD"/>
    <property type="match status" value="1"/>
</dbReference>
<dbReference type="SUPFAM" id="SSF54768">
    <property type="entry name" value="dsRNA-binding domain-like"/>
    <property type="match status" value="1"/>
</dbReference>
<dbReference type="GO" id="GO:0006364">
    <property type="term" value="P:rRNA processing"/>
    <property type="evidence" value="ECO:0007669"/>
    <property type="project" value="UniProtKB-UniRule"/>
</dbReference>
<evidence type="ECO:0000259" key="16">
    <source>
        <dbReference type="PROSITE" id="PS50137"/>
    </source>
</evidence>
<dbReference type="InterPro" id="IPR036389">
    <property type="entry name" value="RNase_III_sf"/>
</dbReference>
<keyword evidence="12 15" id="KW-0378">Hydrolase</keyword>
<evidence type="ECO:0000256" key="14">
    <source>
        <dbReference type="ARBA" id="ARBA00022884"/>
    </source>
</evidence>
<keyword evidence="14 15" id="KW-0694">RNA-binding</keyword>
<dbReference type="Gene3D" id="1.10.1520.10">
    <property type="entry name" value="Ribonuclease III domain"/>
    <property type="match status" value="1"/>
</dbReference>
<keyword evidence="19" id="KW-1185">Reference proteome</keyword>
<feature type="domain" description="RNase III" evidence="17">
    <location>
        <begin position="5"/>
        <end position="127"/>
    </location>
</feature>
<sequence>MRQSLDQLSERLGYRFRDPELLDAALTHRSFGRRNNERLEFLGDALLNFVIGWELYERCPNVSEGVLSRLRASLVKGDTLAAVAFELDLGRSLRLGAGARKTGGYRRKSILADALEAVLGAVCLDGGSEAGIEIVKRLFADRLANLPSEVELKDPKTRLQEHLQARGELLPVYQLDTISGPEHDQRFEVLCQVPCLQRGFRGVGTSRREAEQQAASLALMALESG</sequence>
<comment type="caution">
    <text evidence="18">The sequence shown here is derived from an EMBL/GenBank/DDBJ whole genome shotgun (WGS) entry which is preliminary data.</text>
</comment>
<evidence type="ECO:0000256" key="13">
    <source>
        <dbReference type="ARBA" id="ARBA00022842"/>
    </source>
</evidence>
<dbReference type="GO" id="GO:0006397">
    <property type="term" value="P:mRNA processing"/>
    <property type="evidence" value="ECO:0007669"/>
    <property type="project" value="UniProtKB-UniRule"/>
</dbReference>
<proteinExistence type="inferred from homology"/>
<comment type="similarity">
    <text evidence="3">Belongs to the ribonuclease III family.</text>
</comment>
<protein>
    <recommendedName>
        <fullName evidence="15">Ribonuclease 3</fullName>
        <ecNumber evidence="15">3.1.26.3</ecNumber>
    </recommendedName>
    <alternativeName>
        <fullName evidence="15">Ribonuclease III</fullName>
        <shortName evidence="15">RNase III</shortName>
    </alternativeName>
</protein>
<dbReference type="CDD" id="cd10845">
    <property type="entry name" value="DSRM_RNAse_III_family"/>
    <property type="match status" value="1"/>
</dbReference>
<organism evidence="18 19">
    <name type="scientific">Candidatus Macondimonas diazotrophica</name>
    <dbReference type="NCBI Taxonomy" id="2305248"/>
    <lineage>
        <taxon>Bacteria</taxon>
        <taxon>Pseudomonadati</taxon>
        <taxon>Pseudomonadota</taxon>
        <taxon>Gammaproteobacteria</taxon>
        <taxon>Chromatiales</taxon>
        <taxon>Ectothiorhodospiraceae</taxon>
        <taxon>Candidatus Macondimonas</taxon>
    </lineage>
</organism>
<dbReference type="PANTHER" id="PTHR11207:SF0">
    <property type="entry name" value="RIBONUCLEASE 3"/>
    <property type="match status" value="1"/>
</dbReference>
<feature type="domain" description="DRBM" evidence="16">
    <location>
        <begin position="154"/>
        <end position="224"/>
    </location>
</feature>
<comment type="subunit">
    <text evidence="4 15">Homodimer.</text>
</comment>
<evidence type="ECO:0000256" key="4">
    <source>
        <dbReference type="ARBA" id="ARBA00011738"/>
    </source>
</evidence>
<comment type="cofactor">
    <cofactor evidence="15">
        <name>Mg(2+)</name>
        <dbReference type="ChEBI" id="CHEBI:18420"/>
    </cofactor>
</comment>
<feature type="binding site" evidence="15">
    <location>
        <position position="116"/>
    </location>
    <ligand>
        <name>Mg(2+)</name>
        <dbReference type="ChEBI" id="CHEBI:18420"/>
    </ligand>
</feature>
<evidence type="ECO:0000256" key="5">
    <source>
        <dbReference type="ARBA" id="ARBA00022490"/>
    </source>
</evidence>
<evidence type="ECO:0000256" key="8">
    <source>
        <dbReference type="ARBA" id="ARBA00022694"/>
    </source>
</evidence>
<dbReference type="EC" id="3.1.26.3" evidence="15"/>
<keyword evidence="7 15" id="KW-0507">mRNA processing</keyword>
<keyword evidence="6 15" id="KW-0698">rRNA processing</keyword>
<dbReference type="CDD" id="cd00593">
    <property type="entry name" value="RIBOc"/>
    <property type="match status" value="1"/>
</dbReference>
<comment type="catalytic activity">
    <reaction evidence="1 15">
        <text>Endonucleolytic cleavage to 5'-phosphomonoester.</text>
        <dbReference type="EC" id="3.1.26.3"/>
    </reaction>
</comment>
<keyword evidence="9 15" id="KW-0540">Nuclease</keyword>
<dbReference type="Gene3D" id="3.30.160.20">
    <property type="match status" value="1"/>
</dbReference>
<dbReference type="InterPro" id="IPR014720">
    <property type="entry name" value="dsRBD_dom"/>
</dbReference>
<evidence type="ECO:0000256" key="9">
    <source>
        <dbReference type="ARBA" id="ARBA00022722"/>
    </source>
</evidence>
<keyword evidence="10 15" id="KW-0479">Metal-binding</keyword>
<evidence type="ECO:0000256" key="6">
    <source>
        <dbReference type="ARBA" id="ARBA00022552"/>
    </source>
</evidence>
<keyword evidence="11 15" id="KW-0255">Endonuclease</keyword>
<feature type="active site" evidence="15">
    <location>
        <position position="44"/>
    </location>
</feature>
<dbReference type="GO" id="GO:0019843">
    <property type="term" value="F:rRNA binding"/>
    <property type="evidence" value="ECO:0007669"/>
    <property type="project" value="UniProtKB-KW"/>
</dbReference>
<evidence type="ECO:0000256" key="10">
    <source>
        <dbReference type="ARBA" id="ARBA00022723"/>
    </source>
</evidence>
<dbReference type="PROSITE" id="PS00517">
    <property type="entry name" value="RNASE_3_1"/>
    <property type="match status" value="1"/>
</dbReference>
<evidence type="ECO:0000259" key="17">
    <source>
        <dbReference type="PROSITE" id="PS50142"/>
    </source>
</evidence>
<evidence type="ECO:0000256" key="1">
    <source>
        <dbReference type="ARBA" id="ARBA00000109"/>
    </source>
</evidence>
<gene>
    <name evidence="15" type="primary">rnc</name>
    <name evidence="18" type="ORF">E4680_07770</name>
</gene>
<dbReference type="GO" id="GO:0008033">
    <property type="term" value="P:tRNA processing"/>
    <property type="evidence" value="ECO:0007669"/>
    <property type="project" value="UniProtKB-KW"/>
</dbReference>
<dbReference type="InterPro" id="IPR011907">
    <property type="entry name" value="RNase_III"/>
</dbReference>
<evidence type="ECO:0000256" key="15">
    <source>
        <dbReference type="HAMAP-Rule" id="MF_00104"/>
    </source>
</evidence>
<feature type="active site" evidence="15">
    <location>
        <position position="116"/>
    </location>
</feature>
<dbReference type="GO" id="GO:0004525">
    <property type="term" value="F:ribonuclease III activity"/>
    <property type="evidence" value="ECO:0007669"/>
    <property type="project" value="UniProtKB-UniRule"/>
</dbReference>
<dbReference type="OrthoDB" id="9805026at2"/>
<dbReference type="FunFam" id="3.30.160.20:FF:000003">
    <property type="entry name" value="Ribonuclease 3"/>
    <property type="match status" value="1"/>
</dbReference>
<dbReference type="FunFam" id="1.10.1520.10:FF:000001">
    <property type="entry name" value="Ribonuclease 3"/>
    <property type="match status" value="1"/>
</dbReference>
<dbReference type="GO" id="GO:0042802">
    <property type="term" value="F:identical protein binding"/>
    <property type="evidence" value="ECO:0007669"/>
    <property type="project" value="UniProtKB-ARBA"/>
</dbReference>
<accession>A0A4Z0FAC6</accession>
<evidence type="ECO:0000313" key="18">
    <source>
        <dbReference type="EMBL" id="TFZ82593.1"/>
    </source>
</evidence>
<evidence type="ECO:0000256" key="2">
    <source>
        <dbReference type="ARBA" id="ARBA00004496"/>
    </source>
</evidence>
<dbReference type="GO" id="GO:0003725">
    <property type="term" value="F:double-stranded RNA binding"/>
    <property type="evidence" value="ECO:0007669"/>
    <property type="project" value="TreeGrafter"/>
</dbReference>
<dbReference type="AlphaFoldDB" id="A0A4Z0FAC6"/>
<keyword evidence="13 15" id="KW-0460">Magnesium</keyword>
<evidence type="ECO:0000313" key="19">
    <source>
        <dbReference type="Proteomes" id="UP000297890"/>
    </source>
</evidence>
<evidence type="ECO:0000256" key="11">
    <source>
        <dbReference type="ARBA" id="ARBA00022759"/>
    </source>
</evidence>
<dbReference type="SMART" id="SM00535">
    <property type="entry name" value="RIBOc"/>
    <property type="match status" value="1"/>
</dbReference>
<dbReference type="EMBL" id="SRIO01000008">
    <property type="protein sequence ID" value="TFZ82593.1"/>
    <property type="molecule type" value="Genomic_DNA"/>
</dbReference>
<dbReference type="SUPFAM" id="SSF69065">
    <property type="entry name" value="RNase III domain-like"/>
    <property type="match status" value="1"/>
</dbReference>
<dbReference type="PROSITE" id="PS50142">
    <property type="entry name" value="RNASE_3_2"/>
    <property type="match status" value="1"/>
</dbReference>
<dbReference type="NCBIfam" id="TIGR02191">
    <property type="entry name" value="RNaseIII"/>
    <property type="match status" value="1"/>
</dbReference>
<keyword evidence="15" id="KW-0699">rRNA-binding</keyword>
<comment type="function">
    <text evidence="15">Digests double-stranded RNA. Involved in the processing of primary rRNA transcript to yield the immediate precursors to the large and small rRNAs (23S and 16S). Processes some mRNAs, and tRNAs when they are encoded in the rRNA operon. Processes pre-crRNA and tracrRNA of type II CRISPR loci if present in the organism.</text>
</comment>
<evidence type="ECO:0000256" key="12">
    <source>
        <dbReference type="ARBA" id="ARBA00022801"/>
    </source>
</evidence>
<dbReference type="Proteomes" id="UP000297890">
    <property type="component" value="Unassembled WGS sequence"/>
</dbReference>
<name>A0A4Z0FAC6_9GAMM</name>
<dbReference type="RefSeq" id="WP_135281839.1">
    <property type="nucleotide sequence ID" value="NZ_SRIO01000008.1"/>
</dbReference>
<feature type="binding site" evidence="15">
    <location>
        <position position="113"/>
    </location>
    <ligand>
        <name>Mg(2+)</name>
        <dbReference type="ChEBI" id="CHEBI:18420"/>
    </ligand>
</feature>
<dbReference type="GO" id="GO:0005737">
    <property type="term" value="C:cytoplasm"/>
    <property type="evidence" value="ECO:0007669"/>
    <property type="project" value="UniProtKB-SubCell"/>
</dbReference>
<dbReference type="PANTHER" id="PTHR11207">
    <property type="entry name" value="RIBONUCLEASE III"/>
    <property type="match status" value="1"/>
</dbReference>
<dbReference type="Pfam" id="PF14622">
    <property type="entry name" value="Ribonucleas_3_3"/>
    <property type="match status" value="1"/>
</dbReference>
<dbReference type="HAMAP" id="MF_00104">
    <property type="entry name" value="RNase_III"/>
    <property type="match status" value="1"/>
</dbReference>
<keyword evidence="8 15" id="KW-0819">tRNA processing</keyword>
<dbReference type="Pfam" id="PF00035">
    <property type="entry name" value="dsrm"/>
    <property type="match status" value="1"/>
</dbReference>
<dbReference type="GO" id="GO:0010468">
    <property type="term" value="P:regulation of gene expression"/>
    <property type="evidence" value="ECO:0007669"/>
    <property type="project" value="TreeGrafter"/>
</dbReference>
<reference evidence="18 19" key="1">
    <citation type="journal article" date="2019" name="ISME J.">
        <title>Candidatus Macondimonas diazotrophica, a novel gammaproteobacterial genus dominating crude-oil-contaminated coastal sediments.</title>
        <authorList>
            <person name="Karthikeyan S."/>
            <person name="Konstantinidis K."/>
        </authorList>
    </citation>
    <scope>NUCLEOTIDE SEQUENCE [LARGE SCALE GENOMIC DNA]</scope>
    <source>
        <strain evidence="18 19">KTK01</strain>
    </source>
</reference>
<evidence type="ECO:0000256" key="7">
    <source>
        <dbReference type="ARBA" id="ARBA00022664"/>
    </source>
</evidence>
<evidence type="ECO:0000256" key="3">
    <source>
        <dbReference type="ARBA" id="ARBA00010183"/>
    </source>
</evidence>
<keyword evidence="5 15" id="KW-0963">Cytoplasm</keyword>